<dbReference type="EMBL" id="BK016189">
    <property type="protein sequence ID" value="DAG01252.1"/>
    <property type="molecule type" value="Genomic_DNA"/>
</dbReference>
<reference evidence="1" key="1">
    <citation type="journal article" date="2021" name="Proc. Natl. Acad. Sci. U.S.A.">
        <title>A Catalog of Tens of Thousands of Viruses from Human Metagenomes Reveals Hidden Associations with Chronic Diseases.</title>
        <authorList>
            <person name="Tisza M.J."/>
            <person name="Buck C.B."/>
        </authorList>
    </citation>
    <scope>NUCLEOTIDE SEQUENCE</scope>
    <source>
        <strain evidence="1">CtVfb8</strain>
    </source>
</reference>
<sequence>MEDLKMLQFRLKRVIIRSDAETQRVSIVCPDGAQYVIRFTTDDDHFHEFEAYLLWNAMHYSDFRDEERTLLVIREVKHYALMQGIENFEGKWLGDWNDL</sequence>
<accession>A0A8S5V3I6</accession>
<protein>
    <submittedName>
        <fullName evidence="1">Uncharacterized protein</fullName>
    </submittedName>
</protein>
<organism evidence="1">
    <name type="scientific">Caudovirales sp. ctVfb8</name>
    <dbReference type="NCBI Taxonomy" id="2825766"/>
    <lineage>
        <taxon>Viruses</taxon>
        <taxon>Duplodnaviria</taxon>
        <taxon>Heunggongvirae</taxon>
        <taxon>Uroviricota</taxon>
        <taxon>Caudoviricetes</taxon>
    </lineage>
</organism>
<proteinExistence type="predicted"/>
<name>A0A8S5V3I6_9CAUD</name>
<evidence type="ECO:0000313" key="1">
    <source>
        <dbReference type="EMBL" id="DAG01252.1"/>
    </source>
</evidence>